<evidence type="ECO:0000313" key="2">
    <source>
        <dbReference type="EMBL" id="MBX64341.1"/>
    </source>
</evidence>
<proteinExistence type="predicted"/>
<dbReference type="EMBL" id="GGEC01083857">
    <property type="protein sequence ID" value="MBX64341.1"/>
    <property type="molecule type" value="Transcribed_RNA"/>
</dbReference>
<protein>
    <submittedName>
        <fullName evidence="2">Uncharacterized protein</fullName>
    </submittedName>
</protein>
<keyword evidence="1" id="KW-0812">Transmembrane</keyword>
<feature type="transmembrane region" description="Helical" evidence="1">
    <location>
        <begin position="20"/>
        <end position="40"/>
    </location>
</feature>
<accession>A0A2P2QBH1</accession>
<keyword evidence="1" id="KW-1133">Transmembrane helix</keyword>
<keyword evidence="1" id="KW-0472">Membrane</keyword>
<evidence type="ECO:0000256" key="1">
    <source>
        <dbReference type="SAM" id="Phobius"/>
    </source>
</evidence>
<name>A0A2P2QBH1_RHIMU</name>
<organism evidence="2">
    <name type="scientific">Rhizophora mucronata</name>
    <name type="common">Asiatic mangrove</name>
    <dbReference type="NCBI Taxonomy" id="61149"/>
    <lineage>
        <taxon>Eukaryota</taxon>
        <taxon>Viridiplantae</taxon>
        <taxon>Streptophyta</taxon>
        <taxon>Embryophyta</taxon>
        <taxon>Tracheophyta</taxon>
        <taxon>Spermatophyta</taxon>
        <taxon>Magnoliopsida</taxon>
        <taxon>eudicotyledons</taxon>
        <taxon>Gunneridae</taxon>
        <taxon>Pentapetalae</taxon>
        <taxon>rosids</taxon>
        <taxon>fabids</taxon>
        <taxon>Malpighiales</taxon>
        <taxon>Rhizophoraceae</taxon>
        <taxon>Rhizophora</taxon>
    </lineage>
</organism>
<dbReference type="AlphaFoldDB" id="A0A2P2QBH1"/>
<reference evidence="2" key="1">
    <citation type="submission" date="2018-02" db="EMBL/GenBank/DDBJ databases">
        <title>Rhizophora mucronata_Transcriptome.</title>
        <authorList>
            <person name="Meera S.P."/>
            <person name="Sreeshan A."/>
            <person name="Augustine A."/>
        </authorList>
    </citation>
    <scope>NUCLEOTIDE SEQUENCE</scope>
    <source>
        <tissue evidence="2">Leaf</tissue>
    </source>
</reference>
<sequence>MNYFYHHILEELPDNTWPRFLLSLELVFVSVHLYMIVTFLPTTFPIF</sequence>